<dbReference type="Proteomes" id="UP001189429">
    <property type="component" value="Unassembled WGS sequence"/>
</dbReference>
<gene>
    <name evidence="2" type="ORF">PCOR1329_LOCUS4458</name>
</gene>
<sequence>MGGDKKRGGGATAGGSLPTEGRASHDCFPRVECAAVSAQCDGKMVFIPRTALERMSSDSAPPGDPWAPSSPVPPGLANCIDEGWRTDLRTMLLSGISAALPNRQNGLATSWSASGRAEAICKTLPSDTLKIIGCGIPLVFLKQDTWK</sequence>
<evidence type="ECO:0000313" key="3">
    <source>
        <dbReference type="Proteomes" id="UP001189429"/>
    </source>
</evidence>
<keyword evidence="3" id="KW-1185">Reference proteome</keyword>
<name>A0ABN9PS99_9DINO</name>
<protein>
    <submittedName>
        <fullName evidence="2">Uncharacterized protein</fullName>
    </submittedName>
</protein>
<evidence type="ECO:0000256" key="1">
    <source>
        <dbReference type="SAM" id="MobiDB-lite"/>
    </source>
</evidence>
<comment type="caution">
    <text evidence="2">The sequence shown here is derived from an EMBL/GenBank/DDBJ whole genome shotgun (WGS) entry which is preliminary data.</text>
</comment>
<accession>A0ABN9PS99</accession>
<feature type="region of interest" description="Disordered" evidence="1">
    <location>
        <begin position="1"/>
        <end position="24"/>
    </location>
</feature>
<evidence type="ECO:0000313" key="2">
    <source>
        <dbReference type="EMBL" id="CAK0794483.1"/>
    </source>
</evidence>
<organism evidence="2 3">
    <name type="scientific">Prorocentrum cordatum</name>
    <dbReference type="NCBI Taxonomy" id="2364126"/>
    <lineage>
        <taxon>Eukaryota</taxon>
        <taxon>Sar</taxon>
        <taxon>Alveolata</taxon>
        <taxon>Dinophyceae</taxon>
        <taxon>Prorocentrales</taxon>
        <taxon>Prorocentraceae</taxon>
        <taxon>Prorocentrum</taxon>
    </lineage>
</organism>
<proteinExistence type="predicted"/>
<reference evidence="2" key="1">
    <citation type="submission" date="2023-10" db="EMBL/GenBank/DDBJ databases">
        <authorList>
            <person name="Chen Y."/>
            <person name="Shah S."/>
            <person name="Dougan E. K."/>
            <person name="Thang M."/>
            <person name="Chan C."/>
        </authorList>
    </citation>
    <scope>NUCLEOTIDE SEQUENCE [LARGE SCALE GENOMIC DNA]</scope>
</reference>
<dbReference type="EMBL" id="CAUYUJ010001149">
    <property type="protein sequence ID" value="CAK0794483.1"/>
    <property type="molecule type" value="Genomic_DNA"/>
</dbReference>